<dbReference type="RefSeq" id="WP_345474701.1">
    <property type="nucleotide sequence ID" value="NZ_BAABHF010000057.1"/>
</dbReference>
<reference evidence="2" key="1">
    <citation type="journal article" date="2019" name="Int. J. Syst. Evol. Microbiol.">
        <title>The Global Catalogue of Microorganisms (GCM) 10K type strain sequencing project: providing services to taxonomists for standard genome sequencing and annotation.</title>
        <authorList>
            <consortium name="The Broad Institute Genomics Platform"/>
            <consortium name="The Broad Institute Genome Sequencing Center for Infectious Disease"/>
            <person name="Wu L."/>
            <person name="Ma J."/>
        </authorList>
    </citation>
    <scope>NUCLEOTIDE SEQUENCE [LARGE SCALE GENOMIC DNA]</scope>
    <source>
        <strain evidence="2">JCM 17933</strain>
    </source>
</reference>
<dbReference type="Proteomes" id="UP001500503">
    <property type="component" value="Unassembled WGS sequence"/>
</dbReference>
<proteinExistence type="predicted"/>
<name>A0ABP8R3K7_9ACTN</name>
<accession>A0ABP8R3K7</accession>
<sequence length="190" mass="20379">MSTASLLTVDSYERLVAGLCRRTIVAVDYFVLMVGDEGTDPDNWDYGAWHEPTMGVELTTDGGGTYSAVWGSTFDHYGVELYPAPMRDFLSRIGEPGGSARVAVTEHPLWAGIVSAPIEACRVQWCGEEHGASTPVPAAIHVRTTAGQVWIAVGRSATYEPDGPGPFSLCTDDVLVIFDTDVAERAGLRA</sequence>
<comment type="caution">
    <text evidence="1">The sequence shown here is derived from an EMBL/GenBank/DDBJ whole genome shotgun (WGS) entry which is preliminary data.</text>
</comment>
<evidence type="ECO:0000313" key="1">
    <source>
        <dbReference type="EMBL" id="GAA4517344.1"/>
    </source>
</evidence>
<keyword evidence="2" id="KW-1185">Reference proteome</keyword>
<evidence type="ECO:0000313" key="2">
    <source>
        <dbReference type="Proteomes" id="UP001500503"/>
    </source>
</evidence>
<gene>
    <name evidence="1" type="ORF">GCM10023191_089670</name>
</gene>
<organism evidence="1 2">
    <name type="scientific">Actinoallomurus oryzae</name>
    <dbReference type="NCBI Taxonomy" id="502180"/>
    <lineage>
        <taxon>Bacteria</taxon>
        <taxon>Bacillati</taxon>
        <taxon>Actinomycetota</taxon>
        <taxon>Actinomycetes</taxon>
        <taxon>Streptosporangiales</taxon>
        <taxon>Thermomonosporaceae</taxon>
        <taxon>Actinoallomurus</taxon>
    </lineage>
</organism>
<protein>
    <submittedName>
        <fullName evidence="1">Uncharacterized protein</fullName>
    </submittedName>
</protein>
<dbReference type="EMBL" id="BAABHF010000057">
    <property type="protein sequence ID" value="GAA4517344.1"/>
    <property type="molecule type" value="Genomic_DNA"/>
</dbReference>